<name>A0A9P0A5R9_BEMTA</name>
<feature type="region of interest" description="Disordered" evidence="1">
    <location>
        <begin position="1"/>
        <end position="45"/>
    </location>
</feature>
<gene>
    <name evidence="2" type="ORF">BEMITA_LOCUS4081</name>
</gene>
<protein>
    <submittedName>
        <fullName evidence="2">Uncharacterized protein</fullName>
    </submittedName>
</protein>
<proteinExistence type="predicted"/>
<evidence type="ECO:0000313" key="3">
    <source>
        <dbReference type="Proteomes" id="UP001152759"/>
    </source>
</evidence>
<feature type="compositionally biased region" description="Basic and acidic residues" evidence="1">
    <location>
        <begin position="162"/>
        <end position="172"/>
    </location>
</feature>
<reference evidence="2" key="1">
    <citation type="submission" date="2021-12" db="EMBL/GenBank/DDBJ databases">
        <authorList>
            <person name="King R."/>
        </authorList>
    </citation>
    <scope>NUCLEOTIDE SEQUENCE</scope>
</reference>
<feature type="region of interest" description="Disordered" evidence="1">
    <location>
        <begin position="151"/>
        <end position="175"/>
    </location>
</feature>
<dbReference type="EMBL" id="OU963863">
    <property type="protein sequence ID" value="CAH0384788.1"/>
    <property type="molecule type" value="Genomic_DNA"/>
</dbReference>
<sequence>MGRAHTSGPLIGASGHSRALAPDGSSSKNSGVRERPVVGGSSASSSLNDAIVAPVWDGDAESVVKSTKTAEQIKKEEGINDETHIEKEHNALIHCDLFDEFYAEGENHEQSPEHIEKMSTMKDTLSPVDEYNDENQEYCDTSCSHKLSLLKEHRGKGKAKSTNREKKQEKAALSRNKYKQAIMRAEDAELIGEKAEYAEHLDVKYTKLKKKKINLIPTQRSAYGHYLVRREGPPQQCPAGPHPHRSTPLPPEYLTPARRDLNLPAALRMGIRTPRGPSALEPLKRKGYLPWMCGGFQVAPGQDSKESCVTPALQVLPTAPMGLRLRSAPPYE</sequence>
<evidence type="ECO:0000256" key="1">
    <source>
        <dbReference type="SAM" id="MobiDB-lite"/>
    </source>
</evidence>
<evidence type="ECO:0000313" key="2">
    <source>
        <dbReference type="EMBL" id="CAH0384788.1"/>
    </source>
</evidence>
<accession>A0A9P0A5R9</accession>
<dbReference type="Proteomes" id="UP001152759">
    <property type="component" value="Chromosome 2"/>
</dbReference>
<organism evidence="2 3">
    <name type="scientific">Bemisia tabaci</name>
    <name type="common">Sweetpotato whitefly</name>
    <name type="synonym">Aleurodes tabaci</name>
    <dbReference type="NCBI Taxonomy" id="7038"/>
    <lineage>
        <taxon>Eukaryota</taxon>
        <taxon>Metazoa</taxon>
        <taxon>Ecdysozoa</taxon>
        <taxon>Arthropoda</taxon>
        <taxon>Hexapoda</taxon>
        <taxon>Insecta</taxon>
        <taxon>Pterygota</taxon>
        <taxon>Neoptera</taxon>
        <taxon>Paraneoptera</taxon>
        <taxon>Hemiptera</taxon>
        <taxon>Sternorrhyncha</taxon>
        <taxon>Aleyrodoidea</taxon>
        <taxon>Aleyrodidae</taxon>
        <taxon>Aleyrodinae</taxon>
        <taxon>Bemisia</taxon>
    </lineage>
</organism>
<dbReference type="AlphaFoldDB" id="A0A9P0A5R9"/>
<keyword evidence="3" id="KW-1185">Reference proteome</keyword>